<dbReference type="PANTHER" id="PTHR43547">
    <property type="entry name" value="TWO-COMPONENT HISTIDINE KINASE"/>
    <property type="match status" value="1"/>
</dbReference>
<dbReference type="InterPro" id="IPR011990">
    <property type="entry name" value="TPR-like_helical_dom_sf"/>
</dbReference>
<gene>
    <name evidence="6" type="ORF">GK091_28435</name>
</gene>
<protein>
    <recommendedName>
        <fullName evidence="2">histidine kinase</fullName>
        <ecNumber evidence="2">2.7.13.3</ecNumber>
    </recommendedName>
</protein>
<evidence type="ECO:0000256" key="2">
    <source>
        <dbReference type="ARBA" id="ARBA00012438"/>
    </source>
</evidence>
<feature type="repeat" description="TPR" evidence="4">
    <location>
        <begin position="64"/>
        <end position="97"/>
    </location>
</feature>
<dbReference type="EC" id="2.7.13.3" evidence="2"/>
<dbReference type="InterPro" id="IPR003594">
    <property type="entry name" value="HATPase_dom"/>
</dbReference>
<comment type="catalytic activity">
    <reaction evidence="1">
        <text>ATP + protein L-histidine = ADP + protein N-phospho-L-histidine.</text>
        <dbReference type="EC" id="2.7.13.3"/>
    </reaction>
</comment>
<dbReference type="SMART" id="SM00387">
    <property type="entry name" value="HATPase_c"/>
    <property type="match status" value="1"/>
</dbReference>
<evidence type="ECO:0000313" key="6">
    <source>
        <dbReference type="EMBL" id="NEU70826.1"/>
    </source>
</evidence>
<comment type="caution">
    <text evidence="6">The sequence shown here is derived from an EMBL/GenBank/DDBJ whole genome shotgun (WGS) entry which is preliminary data.</text>
</comment>
<dbReference type="SUPFAM" id="SSF48452">
    <property type="entry name" value="TPR-like"/>
    <property type="match status" value="2"/>
</dbReference>
<dbReference type="EMBL" id="JAAGNZ010000009">
    <property type="protein sequence ID" value="NEU70826.1"/>
    <property type="molecule type" value="Genomic_DNA"/>
</dbReference>
<dbReference type="InterPro" id="IPR019734">
    <property type="entry name" value="TPR_rpt"/>
</dbReference>
<dbReference type="PROSITE" id="PS50005">
    <property type="entry name" value="TPR"/>
    <property type="match status" value="1"/>
</dbReference>
<evidence type="ECO:0000313" key="7">
    <source>
        <dbReference type="Proteomes" id="UP000477386"/>
    </source>
</evidence>
<dbReference type="InterPro" id="IPR005467">
    <property type="entry name" value="His_kinase_dom"/>
</dbReference>
<dbReference type="SUPFAM" id="SSF47384">
    <property type="entry name" value="Homodimeric domain of signal transducing histidine kinase"/>
    <property type="match status" value="1"/>
</dbReference>
<accession>A0A6M0IRE1</accession>
<dbReference type="PANTHER" id="PTHR43547:SF2">
    <property type="entry name" value="HYBRID SIGNAL TRANSDUCTION HISTIDINE KINASE C"/>
    <property type="match status" value="1"/>
</dbReference>
<dbReference type="Proteomes" id="UP000477386">
    <property type="component" value="Unassembled WGS sequence"/>
</dbReference>
<dbReference type="GO" id="GO:0000155">
    <property type="term" value="F:phosphorelay sensor kinase activity"/>
    <property type="evidence" value="ECO:0007669"/>
    <property type="project" value="InterPro"/>
</dbReference>
<keyword evidence="7" id="KW-1185">Reference proteome</keyword>
<reference evidence="6 7" key="1">
    <citation type="submission" date="2020-02" db="EMBL/GenBank/DDBJ databases">
        <title>Draft genome sequence of two Spirosoma agri KCTC 52727 and Spirosoma terrae KCTC 52035.</title>
        <authorList>
            <person name="Rojas J."/>
            <person name="Ambika Manirajan B."/>
            <person name="Ratering S."/>
            <person name="Suarez C."/>
            <person name="Schnell S."/>
        </authorList>
    </citation>
    <scope>NUCLEOTIDE SEQUENCE [LARGE SCALE GENOMIC DNA]</scope>
    <source>
        <strain evidence="6 7">KCTC 52727</strain>
    </source>
</reference>
<evidence type="ECO:0000256" key="4">
    <source>
        <dbReference type="PROSITE-ProRule" id="PRU00339"/>
    </source>
</evidence>
<dbReference type="Gene3D" id="1.10.287.130">
    <property type="match status" value="1"/>
</dbReference>
<organism evidence="6 7">
    <name type="scientific">Spirosoma agri</name>
    <dbReference type="NCBI Taxonomy" id="1987381"/>
    <lineage>
        <taxon>Bacteria</taxon>
        <taxon>Pseudomonadati</taxon>
        <taxon>Bacteroidota</taxon>
        <taxon>Cytophagia</taxon>
        <taxon>Cytophagales</taxon>
        <taxon>Cytophagaceae</taxon>
        <taxon>Spirosoma</taxon>
    </lineage>
</organism>
<evidence type="ECO:0000256" key="1">
    <source>
        <dbReference type="ARBA" id="ARBA00000085"/>
    </source>
</evidence>
<dbReference type="PROSITE" id="PS50109">
    <property type="entry name" value="HIS_KIN"/>
    <property type="match status" value="1"/>
</dbReference>
<dbReference type="InterPro" id="IPR036097">
    <property type="entry name" value="HisK_dim/P_sf"/>
</dbReference>
<dbReference type="AlphaFoldDB" id="A0A6M0IRE1"/>
<dbReference type="Gene3D" id="3.30.565.10">
    <property type="entry name" value="Histidine kinase-like ATPase, C-terminal domain"/>
    <property type="match status" value="1"/>
</dbReference>
<dbReference type="RefSeq" id="WP_164044139.1">
    <property type="nucleotide sequence ID" value="NZ_JAAGNZ010000009.1"/>
</dbReference>
<dbReference type="Gene3D" id="1.25.40.10">
    <property type="entry name" value="Tetratricopeptide repeat domain"/>
    <property type="match status" value="2"/>
</dbReference>
<dbReference type="CDD" id="cd00082">
    <property type="entry name" value="HisKA"/>
    <property type="match status" value="1"/>
</dbReference>
<keyword evidence="4" id="KW-0802">TPR repeat</keyword>
<dbReference type="Pfam" id="PF02518">
    <property type="entry name" value="HATPase_c"/>
    <property type="match status" value="1"/>
</dbReference>
<evidence type="ECO:0000259" key="5">
    <source>
        <dbReference type="PROSITE" id="PS50109"/>
    </source>
</evidence>
<evidence type="ECO:0000256" key="3">
    <source>
        <dbReference type="ARBA" id="ARBA00022553"/>
    </source>
</evidence>
<dbReference type="InterPro" id="IPR003661">
    <property type="entry name" value="HisK_dim/P_dom"/>
</dbReference>
<dbReference type="PRINTS" id="PR00344">
    <property type="entry name" value="BCTRLSENSOR"/>
</dbReference>
<dbReference type="InterPro" id="IPR004358">
    <property type="entry name" value="Sig_transdc_His_kin-like_C"/>
</dbReference>
<dbReference type="InterPro" id="IPR036890">
    <property type="entry name" value="HATPase_C_sf"/>
</dbReference>
<dbReference type="SUPFAM" id="SSF55874">
    <property type="entry name" value="ATPase domain of HSP90 chaperone/DNA topoisomerase II/histidine kinase"/>
    <property type="match status" value="1"/>
</dbReference>
<feature type="domain" description="Histidine kinase" evidence="5">
    <location>
        <begin position="430"/>
        <end position="635"/>
    </location>
</feature>
<proteinExistence type="predicted"/>
<keyword evidence="3" id="KW-0597">Phosphoprotein</keyword>
<sequence length="643" mass="73178">MPNDSILTALVNQLGRSTLDTTQINLISKLNDRLCAMNQAGLALPWLESATESAQRINKPLYWGRLYYQYGRYYHNLSNYPKAYQAFNKAIPALQQSGNSLEALKAMNYLSLVYGERAEAVKQIEQLNKNLVYAEKTKNYRALSTIYSFLHKIHLDSGDTARASSDLQAILRIARTYNDPGECYLTYSYLADRYEKKGEYAKALPYQQRARLDAQQSSQKDDKPAGSYVIAIWAVANNLFHQGRLQEAERTLAESFKECKRLGLPFFDLGSLLLAQLRERQNRLDEAHHHCQQVISHARKRNPHMVMEGLKVMVSIQKRRGHFQEALTAFQELKLINDSLQRINTHKAIANLEARVELQKQTQHVAILQKDAAIHQREMTHSRQRQLLYGALLLTLLVLALDRRWATKNARKETQHLREVNAVKDKLFSVISHDLRTPVLHLRASTNQLSHPTLESTHFSEQLMRLSRNVNAIYSTLDNLLQWSAFQQDLLVTRPETVDLSELVEQVLVLFEGIIRQKKLTVLRDEEVLRAKVDVVQAQIMIRNILHNAFKFTPVGGEIQISYESGSIESVLSIKDTGIGMDECKPSNAMPTADKGTGLGLLLTREFIKLNNGKLVISSLAGQGTTVRLYFMKPQEETTLTLA</sequence>
<name>A0A6M0IRE1_9BACT</name>